<gene>
    <name evidence="2" type="ORF">A6A03_15175</name>
</gene>
<accession>A0A178MB25</accession>
<dbReference type="SUPFAM" id="SSF51735">
    <property type="entry name" value="NAD(P)-binding Rossmann-fold domains"/>
    <property type="match status" value="1"/>
</dbReference>
<dbReference type="STRING" id="1707952.A6A03_15175"/>
<dbReference type="Proteomes" id="UP000078287">
    <property type="component" value="Unassembled WGS sequence"/>
</dbReference>
<dbReference type="EMBL" id="LWQS01000057">
    <property type="protein sequence ID" value="OAN45245.1"/>
    <property type="molecule type" value="Genomic_DNA"/>
</dbReference>
<sequence>MTRVLINGSTGMLSVRAAQLLSQQHEVIVLGRRPPAGPIGHADWLVARLDRKQMLELLRVEQIETVIHLDLLGFDGPLPDHETTVQHNVIGTMELLGACRAAGVRQIIVRSHGWIYGASPLNPLLITEDRPIKTNHSRGLLRTLGEVEQIVADFAARHPHITVTVLRYAPLLNQDGPVMTYLRSPSPQMLFGFDPMIQLLHVDDAACAMVAAVNQPAGGAFNLAPEQPMPLSQVIRRLGKQPAPAMGPLFDNQPPPGWPFEVDYLRYRCTIDPQRACRLLGWTAKYDMAAALDTLKPLSPEDEYAAGTRALNEFLNRRRRVE</sequence>
<comment type="caution">
    <text evidence="2">The sequence shown here is derived from an EMBL/GenBank/DDBJ whole genome shotgun (WGS) entry which is preliminary data.</text>
</comment>
<protein>
    <submittedName>
        <fullName evidence="2">Epimerase</fullName>
    </submittedName>
</protein>
<dbReference type="InterPro" id="IPR050177">
    <property type="entry name" value="Lipid_A_modif_metabolic_enz"/>
</dbReference>
<dbReference type="PANTHER" id="PTHR43245">
    <property type="entry name" value="BIFUNCTIONAL POLYMYXIN RESISTANCE PROTEIN ARNA"/>
    <property type="match status" value="1"/>
</dbReference>
<reference evidence="2 3" key="1">
    <citation type="submission" date="2016-04" db="EMBL/GenBank/DDBJ databases">
        <title>Chloroflexus islandicus sp. nov., a thermophilic filamentous anoxygenic phototrophic bacterium from geyser Strokkur (Iceland).</title>
        <authorList>
            <person name="Gaisin V.A."/>
            <person name="Kalashnikov A.M."/>
            <person name="Sukhacheva M.V."/>
            <person name="Grouzdev D.S."/>
            <person name="Ivanov T.M."/>
            <person name="Kuznetsov B."/>
            <person name="Gorlenko V.M."/>
        </authorList>
    </citation>
    <scope>NUCLEOTIDE SEQUENCE [LARGE SCALE GENOMIC DNA]</scope>
    <source>
        <strain evidence="3">isl-2</strain>
    </source>
</reference>
<evidence type="ECO:0000313" key="2">
    <source>
        <dbReference type="EMBL" id="OAN45245.1"/>
    </source>
</evidence>
<dbReference type="AlphaFoldDB" id="A0A178MB25"/>
<dbReference type="Gene3D" id="3.40.50.720">
    <property type="entry name" value="NAD(P)-binding Rossmann-like Domain"/>
    <property type="match status" value="1"/>
</dbReference>
<dbReference type="PANTHER" id="PTHR43245:SF52">
    <property type="entry name" value="NAD-DEPENDENT EPIMERASE_DEHYDRATASE"/>
    <property type="match status" value="1"/>
</dbReference>
<dbReference type="OrthoDB" id="3338687at2"/>
<keyword evidence="3" id="KW-1185">Reference proteome</keyword>
<feature type="domain" description="NAD-dependent epimerase/dehydratase" evidence="1">
    <location>
        <begin position="4"/>
        <end position="223"/>
    </location>
</feature>
<dbReference type="InterPro" id="IPR001509">
    <property type="entry name" value="Epimerase_deHydtase"/>
</dbReference>
<dbReference type="Pfam" id="PF01370">
    <property type="entry name" value="Epimerase"/>
    <property type="match status" value="1"/>
</dbReference>
<name>A0A178MB25_9CHLR</name>
<evidence type="ECO:0000259" key="1">
    <source>
        <dbReference type="Pfam" id="PF01370"/>
    </source>
</evidence>
<organism evidence="2 3">
    <name type="scientific">Chloroflexus islandicus</name>
    <dbReference type="NCBI Taxonomy" id="1707952"/>
    <lineage>
        <taxon>Bacteria</taxon>
        <taxon>Bacillati</taxon>
        <taxon>Chloroflexota</taxon>
        <taxon>Chloroflexia</taxon>
        <taxon>Chloroflexales</taxon>
        <taxon>Chloroflexineae</taxon>
        <taxon>Chloroflexaceae</taxon>
        <taxon>Chloroflexus</taxon>
    </lineage>
</organism>
<evidence type="ECO:0000313" key="3">
    <source>
        <dbReference type="Proteomes" id="UP000078287"/>
    </source>
</evidence>
<proteinExistence type="predicted"/>
<dbReference type="InterPro" id="IPR036291">
    <property type="entry name" value="NAD(P)-bd_dom_sf"/>
</dbReference>
<dbReference type="RefSeq" id="WP_066787885.1">
    <property type="nucleotide sequence ID" value="NZ_LWQS01000057.1"/>
</dbReference>